<dbReference type="HOGENOM" id="CLU_010500_1_0_3"/>
<dbReference type="KEGG" id="csn:Cyast_2145"/>
<dbReference type="InterPro" id="IPR050218">
    <property type="entry name" value="LptD"/>
</dbReference>
<dbReference type="Pfam" id="PF12600">
    <property type="entry name" value="DUF3769"/>
    <property type="match status" value="1"/>
</dbReference>
<dbReference type="EMBL" id="CP003940">
    <property type="protein sequence ID" value="AFZ48095.1"/>
    <property type="molecule type" value="Genomic_DNA"/>
</dbReference>
<accession>K9YNV0</accession>
<dbReference type="BioCyc" id="CSTA292563:G1353-2150-MONOMER"/>
<dbReference type="PANTHER" id="PTHR30189">
    <property type="entry name" value="LPS-ASSEMBLY PROTEIN"/>
    <property type="match status" value="1"/>
</dbReference>
<dbReference type="PATRIC" id="fig|292563.3.peg.2239"/>
<reference evidence="2" key="1">
    <citation type="journal article" date="2013" name="Proc. Natl. Acad. Sci. U.S.A.">
        <title>Improving the coverage of the cyanobacterial phylum using diversity-driven genome sequencing.</title>
        <authorList>
            <person name="Shih P.M."/>
            <person name="Wu D."/>
            <person name="Latifi A."/>
            <person name="Axen S.D."/>
            <person name="Fewer D.P."/>
            <person name="Talla E."/>
            <person name="Calteau A."/>
            <person name="Cai F."/>
            <person name="Tandeau de Marsac N."/>
            <person name="Rippka R."/>
            <person name="Herdman M."/>
            <person name="Sivonen K."/>
            <person name="Coursin T."/>
            <person name="Laurent T."/>
            <person name="Goodwin L."/>
            <person name="Nolan M."/>
            <person name="Davenport K.W."/>
            <person name="Han C.S."/>
            <person name="Rubin E.M."/>
            <person name="Eisen J.A."/>
            <person name="Woyke T."/>
            <person name="Gugger M."/>
            <person name="Kerfeld C.A."/>
        </authorList>
    </citation>
    <scope>NUCLEOTIDE SEQUENCE [LARGE SCALE GENOMIC DNA]</scope>
    <source>
        <strain evidence="2">ATCC 29140 / PCC 7202</strain>
    </source>
</reference>
<evidence type="ECO:0000313" key="2">
    <source>
        <dbReference type="Proteomes" id="UP000010483"/>
    </source>
</evidence>
<dbReference type="InterPro" id="IPR022244">
    <property type="entry name" value="DUF3769"/>
</dbReference>
<evidence type="ECO:0008006" key="3">
    <source>
        <dbReference type="Google" id="ProtNLM"/>
    </source>
</evidence>
<dbReference type="GO" id="GO:0009279">
    <property type="term" value="C:cell outer membrane"/>
    <property type="evidence" value="ECO:0007669"/>
    <property type="project" value="TreeGrafter"/>
</dbReference>
<dbReference type="PANTHER" id="PTHR30189:SF1">
    <property type="entry name" value="LPS-ASSEMBLY PROTEIN LPTD"/>
    <property type="match status" value="1"/>
</dbReference>
<proteinExistence type="predicted"/>
<organism evidence="1 2">
    <name type="scientific">Cyanobacterium stanieri (strain ATCC 29140 / PCC 7202)</name>
    <dbReference type="NCBI Taxonomy" id="292563"/>
    <lineage>
        <taxon>Bacteria</taxon>
        <taxon>Bacillati</taxon>
        <taxon>Cyanobacteriota</taxon>
        <taxon>Cyanophyceae</taxon>
        <taxon>Oscillatoriophycideae</taxon>
        <taxon>Chroococcales</taxon>
        <taxon>Geminocystaceae</taxon>
        <taxon>Cyanobacterium</taxon>
    </lineage>
</organism>
<dbReference type="Proteomes" id="UP000010483">
    <property type="component" value="Chromosome"/>
</dbReference>
<dbReference type="STRING" id="292563.Cyast_2145"/>
<protein>
    <recommendedName>
        <fullName evidence="3">OstA family protein</fullName>
    </recommendedName>
</protein>
<gene>
    <name evidence="1" type="ordered locus">Cyast_2145</name>
</gene>
<sequence length="794" mass="88122">MIPIFTSSLIAFSPANVDFQEELMVVDTISVQEDAIATTEDRVNSLDNNRSEALEYNIDHLSFQNLDSTESSSLSPENQLLVGVEEIITLSPPTQEKEITNCFAEQGCENQIITAQKNDAPEIQIIDNNTVTLITSQRGGGQYQFDFEKNSSSFEVSQDNQEENRTIISDDLANVVEIVADEQEFLDQDNVVNARGNVVIRFANGVLAADQVSVNLNTRVAVAQGDVSLARGEQLLRGDRFEYFFVQNEGTIENARGTIFQPTLDEDVSVGDRSFIFPQQPFSGQIRSSQTIVPVTSSGSLNLLLGSDEDLQALQTRFGIPLTEEDDTITRLRFEADRVEFDGRDWTAFNIRVTNDPFSPPDLEVRASQATLTNISPFRDDLSADNARVVLDQTLSLPLFFSQFTFSSRRRRPFFFSVGFDGEDLGGLFIERDFNLYDENDIVLSITPQFLVQRALFPDSIRDENIPNPEDNGGLTNPSSFGLVVKLDANFSERTELISTTHLTGLDLDNFNDRLRANIRLNHKLGDLANPYLLSGEFTSRERLFNGSLGFQTVERSIGAVITSPNIPLGNSGYGLVYQGSIQNITADTDRIDLLGSGDRTDDQINLTRAQAAGLINGNIFLWRGDPLPPTPNEGLRYTPVPVTPFVAVTNGLTAIGNYYSNGDAQGSLTASVGLQGQFGNFSRRTFDYTGFNVTYSQGLANSNSPFLFDRFTDTRVLSVGLNQQIYGPVRAGFQTFVNLDTDEAISTDYIVEYSRRAYGILLRYNPVLEIGSVNFRISNFNWSGDTTPFDERD</sequence>
<dbReference type="AlphaFoldDB" id="K9YNV0"/>
<dbReference type="eggNOG" id="COG1452">
    <property type="taxonomic scope" value="Bacteria"/>
</dbReference>
<evidence type="ECO:0000313" key="1">
    <source>
        <dbReference type="EMBL" id="AFZ48095.1"/>
    </source>
</evidence>
<dbReference type="GO" id="GO:1990351">
    <property type="term" value="C:transporter complex"/>
    <property type="evidence" value="ECO:0007669"/>
    <property type="project" value="TreeGrafter"/>
</dbReference>
<name>K9YNV0_CYASC</name>
<keyword evidence="2" id="KW-1185">Reference proteome</keyword>